<dbReference type="Gene3D" id="6.10.340.10">
    <property type="match status" value="1"/>
</dbReference>
<dbReference type="InterPro" id="IPR013655">
    <property type="entry name" value="PAS_fold_3"/>
</dbReference>
<dbReference type="PANTHER" id="PTHR43065:SF10">
    <property type="entry name" value="PEROXIDE STRESS-ACTIVATED HISTIDINE KINASE MAK3"/>
    <property type="match status" value="1"/>
</dbReference>
<reference evidence="14 15" key="1">
    <citation type="journal article" date="2015" name="Proc. Natl. Acad. Sci. U.S.A.">
        <title>Expanded metabolic versatility of ubiquitous nitrite-oxidizing bacteria from the genus Nitrospira.</title>
        <authorList>
            <person name="Koch H."/>
            <person name="Lucker S."/>
            <person name="Albertsen M."/>
            <person name="Kitzinger K."/>
            <person name="Herbold C."/>
            <person name="Spieck E."/>
            <person name="Nielsen P.H."/>
            <person name="Wagner M."/>
            <person name="Daims H."/>
        </authorList>
    </citation>
    <scope>NUCLEOTIDE SEQUENCE [LARGE SCALE GENOMIC DNA]</scope>
    <source>
        <strain evidence="14 15">NSP M-1</strain>
    </source>
</reference>
<dbReference type="EC" id="2.7.13.3" evidence="2"/>
<dbReference type="InterPro" id="IPR004358">
    <property type="entry name" value="Sig_transdc_His_kin-like_C"/>
</dbReference>
<evidence type="ECO:0000313" key="14">
    <source>
        <dbReference type="EMBL" id="ALA59629.1"/>
    </source>
</evidence>
<dbReference type="CDD" id="cd19410">
    <property type="entry name" value="HK9-like_sensor"/>
    <property type="match status" value="1"/>
</dbReference>
<dbReference type="Pfam" id="PF00512">
    <property type="entry name" value="HisKA"/>
    <property type="match status" value="1"/>
</dbReference>
<proteinExistence type="predicted"/>
<dbReference type="Gene3D" id="3.30.565.10">
    <property type="entry name" value="Histidine kinase-like ATPase, C-terminal domain"/>
    <property type="match status" value="1"/>
</dbReference>
<dbReference type="CDD" id="cd00082">
    <property type="entry name" value="HisKA"/>
    <property type="match status" value="1"/>
</dbReference>
<dbReference type="Gene3D" id="1.10.287.130">
    <property type="match status" value="1"/>
</dbReference>
<evidence type="ECO:0000256" key="6">
    <source>
        <dbReference type="ARBA" id="ARBA00022777"/>
    </source>
</evidence>
<evidence type="ECO:0000256" key="8">
    <source>
        <dbReference type="ARBA" id="ARBA00023012"/>
    </source>
</evidence>
<feature type="domain" description="PAS" evidence="12">
    <location>
        <begin position="285"/>
        <end position="355"/>
    </location>
</feature>
<keyword evidence="9" id="KW-0175">Coiled coil</keyword>
<gene>
    <name evidence="14" type="ORF">NITMOv2_3234</name>
</gene>
<dbReference type="Gene3D" id="3.30.450.20">
    <property type="entry name" value="PAS domain"/>
    <property type="match status" value="1"/>
</dbReference>
<feature type="domain" description="Histidine kinase" evidence="11">
    <location>
        <begin position="423"/>
        <end position="634"/>
    </location>
</feature>
<name>A0A0K2GFK1_NITMO</name>
<dbReference type="Pfam" id="PF08447">
    <property type="entry name" value="PAS_3"/>
    <property type="match status" value="1"/>
</dbReference>
<keyword evidence="15" id="KW-1185">Reference proteome</keyword>
<evidence type="ECO:0000259" key="13">
    <source>
        <dbReference type="PROSITE" id="PS50113"/>
    </source>
</evidence>
<dbReference type="PROSITE" id="PS50113">
    <property type="entry name" value="PAC"/>
    <property type="match status" value="1"/>
</dbReference>
<dbReference type="InterPro" id="IPR005467">
    <property type="entry name" value="His_kinase_dom"/>
</dbReference>
<dbReference type="EMBL" id="CP011801">
    <property type="protein sequence ID" value="ALA59629.1"/>
    <property type="molecule type" value="Genomic_DNA"/>
</dbReference>
<keyword evidence="10" id="KW-0812">Transmembrane</keyword>
<dbReference type="OrthoDB" id="9762798at2"/>
<dbReference type="Pfam" id="PF05227">
    <property type="entry name" value="CHASE3"/>
    <property type="match status" value="1"/>
</dbReference>
<evidence type="ECO:0000256" key="9">
    <source>
        <dbReference type="SAM" id="Coils"/>
    </source>
</evidence>
<dbReference type="InterPro" id="IPR036097">
    <property type="entry name" value="HisK_dim/P_sf"/>
</dbReference>
<dbReference type="SUPFAM" id="SSF47384">
    <property type="entry name" value="Homodimeric domain of signal transducing histidine kinase"/>
    <property type="match status" value="1"/>
</dbReference>
<dbReference type="GO" id="GO:0000155">
    <property type="term" value="F:phosphorelay sensor kinase activity"/>
    <property type="evidence" value="ECO:0007669"/>
    <property type="project" value="InterPro"/>
</dbReference>
<keyword evidence="6 14" id="KW-0418">Kinase</keyword>
<dbReference type="PRINTS" id="PR00344">
    <property type="entry name" value="BCTRLSENSOR"/>
</dbReference>
<evidence type="ECO:0000256" key="1">
    <source>
        <dbReference type="ARBA" id="ARBA00000085"/>
    </source>
</evidence>
<keyword evidence="10" id="KW-0472">Membrane</keyword>
<evidence type="ECO:0000256" key="4">
    <source>
        <dbReference type="ARBA" id="ARBA00022679"/>
    </source>
</evidence>
<evidence type="ECO:0000256" key="2">
    <source>
        <dbReference type="ARBA" id="ARBA00012438"/>
    </source>
</evidence>
<evidence type="ECO:0000313" key="15">
    <source>
        <dbReference type="Proteomes" id="UP000069205"/>
    </source>
</evidence>
<dbReference type="SMART" id="SM00388">
    <property type="entry name" value="HisKA"/>
    <property type="match status" value="1"/>
</dbReference>
<dbReference type="InterPro" id="IPR000700">
    <property type="entry name" value="PAS-assoc_C"/>
</dbReference>
<dbReference type="InterPro" id="IPR001610">
    <property type="entry name" value="PAC"/>
</dbReference>
<keyword evidence="3" id="KW-0597">Phosphoprotein</keyword>
<sequence length="643" mass="71376">MRRLLQLFNDLPIARKLLLTALIPLAAFLVLAVQTYRSLETLTEHEEELDRVYVTQRTAAEYMRLVVDYETGFRGYVLTGQDTYLEPSKNAHQHLPSIEHALITLTRPHQAQYEAVLAAQRLVKQMLDEKGALIQSVKHGQRAEALEYIEQGRGQSLMRRVRGHMARFDRLEQSALNDALANMGRARNAMVKQTLVGMALVFVLIVFALQLIARSITGPLVGLAKSVRSSDGIVPADIPVLARRDELGELTRVMSQMSRQARRYLDDVRKTEADLRALNDDLAASEAKYRSIVDHAPFGIFTTSGMRVTFSNRYDRVLAGLNPDEAGEPEDFRRMIHPEDRERVLREYAAAVADDKPYETIFRFVRPDGTVRKVLSRRIPIRDEAGRTTMYQGFNIDITALDAMQVQLSRAERLATLGQVAAGIAHELRNPLVGIGSTAALLRDEIDPADGKRADLDIILNETRRLDRIVNQIIDYARPRDVLPSTWTVGDVIEEVLKLLDTRIVAQRIAVGRPPSPALVVQADRDQIKQVLLNLCQNALDAMPEGGELKLTATATRQGDIPGVSMDVADNGSGIDPKDLPHVFQPFFTVRKRQGTGLGLAICRNIVEAHGGDISLTSEPGRGTTAKLWLPQGASPGGARPIV</sequence>
<dbReference type="GO" id="GO:0005524">
    <property type="term" value="F:ATP binding"/>
    <property type="evidence" value="ECO:0007669"/>
    <property type="project" value="UniProtKB-KW"/>
</dbReference>
<dbReference type="InterPro" id="IPR007891">
    <property type="entry name" value="CHASE3"/>
</dbReference>
<dbReference type="SMART" id="SM00086">
    <property type="entry name" value="PAC"/>
    <property type="match status" value="1"/>
</dbReference>
<dbReference type="PATRIC" id="fig|42253.5.peg.3189"/>
<dbReference type="SMART" id="SM00387">
    <property type="entry name" value="HATPase_c"/>
    <property type="match status" value="1"/>
</dbReference>
<dbReference type="SUPFAM" id="SSF55874">
    <property type="entry name" value="ATPase domain of HSP90 chaperone/DNA topoisomerase II/histidine kinase"/>
    <property type="match status" value="1"/>
</dbReference>
<dbReference type="RefSeq" id="WP_053380607.1">
    <property type="nucleotide sequence ID" value="NZ_CP011801.1"/>
</dbReference>
<comment type="catalytic activity">
    <reaction evidence="1">
        <text>ATP + protein L-histidine = ADP + protein N-phospho-L-histidine.</text>
        <dbReference type="EC" id="2.7.13.3"/>
    </reaction>
</comment>
<evidence type="ECO:0000259" key="12">
    <source>
        <dbReference type="PROSITE" id="PS50112"/>
    </source>
</evidence>
<protein>
    <recommendedName>
        <fullName evidence="2">histidine kinase</fullName>
        <ecNumber evidence="2">2.7.13.3</ecNumber>
    </recommendedName>
</protein>
<keyword evidence="4 14" id="KW-0808">Transferase</keyword>
<dbReference type="InterPro" id="IPR003661">
    <property type="entry name" value="HisK_dim/P_dom"/>
</dbReference>
<dbReference type="SMART" id="SM00091">
    <property type="entry name" value="PAS"/>
    <property type="match status" value="1"/>
</dbReference>
<dbReference type="SUPFAM" id="SSF55785">
    <property type="entry name" value="PYP-like sensor domain (PAS domain)"/>
    <property type="match status" value="1"/>
</dbReference>
<feature type="coiled-coil region" evidence="9">
    <location>
        <begin position="254"/>
        <end position="288"/>
    </location>
</feature>
<dbReference type="InterPro" id="IPR035965">
    <property type="entry name" value="PAS-like_dom_sf"/>
</dbReference>
<dbReference type="InterPro" id="IPR000014">
    <property type="entry name" value="PAS"/>
</dbReference>
<dbReference type="AlphaFoldDB" id="A0A0K2GFK1"/>
<evidence type="ECO:0000256" key="7">
    <source>
        <dbReference type="ARBA" id="ARBA00022840"/>
    </source>
</evidence>
<dbReference type="STRING" id="42253.NITMOv2_3234"/>
<dbReference type="Pfam" id="PF02518">
    <property type="entry name" value="HATPase_c"/>
    <property type="match status" value="1"/>
</dbReference>
<evidence type="ECO:0000259" key="11">
    <source>
        <dbReference type="PROSITE" id="PS50109"/>
    </source>
</evidence>
<dbReference type="PROSITE" id="PS50109">
    <property type="entry name" value="HIS_KIN"/>
    <property type="match status" value="1"/>
</dbReference>
<evidence type="ECO:0000256" key="5">
    <source>
        <dbReference type="ARBA" id="ARBA00022741"/>
    </source>
</evidence>
<evidence type="ECO:0000256" key="10">
    <source>
        <dbReference type="SAM" id="Phobius"/>
    </source>
</evidence>
<dbReference type="InterPro" id="IPR036890">
    <property type="entry name" value="HATPase_C_sf"/>
</dbReference>
<accession>A0A0K2GFK1</accession>
<keyword evidence="8" id="KW-0902">Two-component regulatory system</keyword>
<dbReference type="Proteomes" id="UP000069205">
    <property type="component" value="Chromosome"/>
</dbReference>
<dbReference type="PROSITE" id="PS50112">
    <property type="entry name" value="PAS"/>
    <property type="match status" value="1"/>
</dbReference>
<keyword evidence="10" id="KW-1133">Transmembrane helix</keyword>
<dbReference type="PANTHER" id="PTHR43065">
    <property type="entry name" value="SENSOR HISTIDINE KINASE"/>
    <property type="match status" value="1"/>
</dbReference>
<keyword evidence="5" id="KW-0547">Nucleotide-binding</keyword>
<organism evidence="14 15">
    <name type="scientific">Nitrospira moscoviensis</name>
    <dbReference type="NCBI Taxonomy" id="42253"/>
    <lineage>
        <taxon>Bacteria</taxon>
        <taxon>Pseudomonadati</taxon>
        <taxon>Nitrospirota</taxon>
        <taxon>Nitrospiria</taxon>
        <taxon>Nitrospirales</taxon>
        <taxon>Nitrospiraceae</taxon>
        <taxon>Nitrospira</taxon>
    </lineage>
</organism>
<keyword evidence="7" id="KW-0067">ATP-binding</keyword>
<dbReference type="CDD" id="cd00130">
    <property type="entry name" value="PAS"/>
    <property type="match status" value="1"/>
</dbReference>
<dbReference type="KEGG" id="nmv:NITMOv2_3234"/>
<evidence type="ECO:0000256" key="3">
    <source>
        <dbReference type="ARBA" id="ARBA00022553"/>
    </source>
</evidence>
<feature type="domain" description="PAC" evidence="13">
    <location>
        <begin position="358"/>
        <end position="410"/>
    </location>
</feature>
<dbReference type="NCBIfam" id="TIGR00229">
    <property type="entry name" value="sensory_box"/>
    <property type="match status" value="1"/>
</dbReference>
<dbReference type="InterPro" id="IPR003594">
    <property type="entry name" value="HATPase_dom"/>
</dbReference>
<dbReference type="CDD" id="cd00075">
    <property type="entry name" value="HATPase"/>
    <property type="match status" value="1"/>
</dbReference>
<feature type="transmembrane region" description="Helical" evidence="10">
    <location>
        <begin position="195"/>
        <end position="213"/>
    </location>
</feature>